<sequence>MPAPEAIELAVPTPSRPAPDAQDLKATNIEHGAESVAAYVTRARRERGAARLTQRTHALAMQGAAVLRRAALALFELGSNDSYPRLLLPTAWCEPASFPRRSSASFRA</sequence>
<dbReference type="EMBL" id="BPQB01000032">
    <property type="protein sequence ID" value="GJE93413.1"/>
    <property type="molecule type" value="Genomic_DNA"/>
</dbReference>
<accession>A0A9P3GEH1</accession>
<evidence type="ECO:0000313" key="3">
    <source>
        <dbReference type="Proteomes" id="UP000703269"/>
    </source>
</evidence>
<comment type="caution">
    <text evidence="2">The sequence shown here is derived from an EMBL/GenBank/DDBJ whole genome shotgun (WGS) entry which is preliminary data.</text>
</comment>
<dbReference type="AlphaFoldDB" id="A0A9P3GEH1"/>
<feature type="region of interest" description="Disordered" evidence="1">
    <location>
        <begin position="1"/>
        <end position="22"/>
    </location>
</feature>
<organism evidence="2 3">
    <name type="scientific">Phanerochaete sordida</name>
    <dbReference type="NCBI Taxonomy" id="48140"/>
    <lineage>
        <taxon>Eukaryota</taxon>
        <taxon>Fungi</taxon>
        <taxon>Dikarya</taxon>
        <taxon>Basidiomycota</taxon>
        <taxon>Agaricomycotina</taxon>
        <taxon>Agaricomycetes</taxon>
        <taxon>Polyporales</taxon>
        <taxon>Phanerochaetaceae</taxon>
        <taxon>Phanerochaete</taxon>
    </lineage>
</organism>
<keyword evidence="3" id="KW-1185">Reference proteome</keyword>
<reference evidence="2 3" key="1">
    <citation type="submission" date="2021-08" db="EMBL/GenBank/DDBJ databases">
        <title>Draft Genome Sequence of Phanerochaete sordida strain YK-624.</title>
        <authorList>
            <person name="Mori T."/>
            <person name="Dohra H."/>
            <person name="Suzuki T."/>
            <person name="Kawagishi H."/>
            <person name="Hirai H."/>
        </authorList>
    </citation>
    <scope>NUCLEOTIDE SEQUENCE [LARGE SCALE GENOMIC DNA]</scope>
    <source>
        <strain evidence="2 3">YK-624</strain>
    </source>
</reference>
<name>A0A9P3GEH1_9APHY</name>
<gene>
    <name evidence="2" type="ORF">PsYK624_095720</name>
</gene>
<proteinExistence type="predicted"/>
<dbReference type="Proteomes" id="UP000703269">
    <property type="component" value="Unassembled WGS sequence"/>
</dbReference>
<protein>
    <submittedName>
        <fullName evidence="2">Uncharacterized protein</fullName>
    </submittedName>
</protein>
<evidence type="ECO:0000313" key="2">
    <source>
        <dbReference type="EMBL" id="GJE93413.1"/>
    </source>
</evidence>
<evidence type="ECO:0000256" key="1">
    <source>
        <dbReference type="SAM" id="MobiDB-lite"/>
    </source>
</evidence>